<dbReference type="Gene3D" id="1.20.1250.20">
    <property type="entry name" value="MFS general substrate transporter like domains"/>
    <property type="match status" value="2"/>
</dbReference>
<dbReference type="GO" id="GO:0016020">
    <property type="term" value="C:membrane"/>
    <property type="evidence" value="ECO:0007669"/>
    <property type="project" value="UniProtKB-SubCell"/>
</dbReference>
<keyword evidence="10" id="KW-1185">Reference proteome</keyword>
<evidence type="ECO:0000256" key="3">
    <source>
        <dbReference type="ARBA" id="ARBA00022692"/>
    </source>
</evidence>
<feature type="transmembrane region" description="Helical" evidence="7">
    <location>
        <begin position="45"/>
        <end position="67"/>
    </location>
</feature>
<accession>A0A8R1W0Z2</accession>
<reference evidence="10" key="1">
    <citation type="submission" date="2010-06" db="EMBL/GenBank/DDBJ databases">
        <authorList>
            <person name="Jiang H."/>
            <person name="Abraham K."/>
            <person name="Ali S."/>
            <person name="Alsbrooks S.L."/>
            <person name="Anim B.N."/>
            <person name="Anosike U.S."/>
            <person name="Attaway T."/>
            <person name="Bandaranaike D.P."/>
            <person name="Battles P.K."/>
            <person name="Bell S.N."/>
            <person name="Bell A.V."/>
            <person name="Beltran B."/>
            <person name="Bickham C."/>
            <person name="Bustamante Y."/>
            <person name="Caleb T."/>
            <person name="Canada A."/>
            <person name="Cardenas V."/>
            <person name="Carter K."/>
            <person name="Chacko J."/>
            <person name="Chandrabose M.N."/>
            <person name="Chavez D."/>
            <person name="Chavez A."/>
            <person name="Chen L."/>
            <person name="Chu H.-S."/>
            <person name="Claassen K.J."/>
            <person name="Cockrell R."/>
            <person name="Collins M."/>
            <person name="Cooper J.A."/>
            <person name="Cree A."/>
            <person name="Curry S.M."/>
            <person name="Da Y."/>
            <person name="Dao M.D."/>
            <person name="Das B."/>
            <person name="Davila M.-L."/>
            <person name="Davy-Carroll L."/>
            <person name="Denson S."/>
            <person name="Dinh H."/>
            <person name="Ebong V.E."/>
            <person name="Edwards J.R."/>
            <person name="Egan A."/>
            <person name="El-Daye J."/>
            <person name="Escobedo L."/>
            <person name="Fernandez S."/>
            <person name="Fernando P.R."/>
            <person name="Flagg N."/>
            <person name="Forbes L.D."/>
            <person name="Fowler R.G."/>
            <person name="Fu Q."/>
            <person name="Gabisi R.A."/>
            <person name="Ganer J."/>
            <person name="Garbino Pronczuk A."/>
            <person name="Garcia R.M."/>
            <person name="Garner T."/>
            <person name="Garrett T.E."/>
            <person name="Gonzalez D.A."/>
            <person name="Hamid H."/>
            <person name="Hawkins E.S."/>
            <person name="Hirani K."/>
            <person name="Hogues M.E."/>
            <person name="Hollins B."/>
            <person name="Hsiao C.-H."/>
            <person name="Jabil R."/>
            <person name="James M.L."/>
            <person name="Jhangiani S.N."/>
            <person name="Johnson B."/>
            <person name="Johnson Q."/>
            <person name="Joshi V."/>
            <person name="Kalu J.B."/>
            <person name="Kam C."/>
            <person name="Kashfia A."/>
            <person name="Keebler J."/>
            <person name="Kisamo H."/>
            <person name="Kovar C.L."/>
            <person name="Lago L.A."/>
            <person name="Lai C.-Y."/>
            <person name="Laidlaw J."/>
            <person name="Lara F."/>
            <person name="Le T.-K."/>
            <person name="Lee S.L."/>
            <person name="Legall F.H."/>
            <person name="Lemon S.J."/>
            <person name="Lewis L.R."/>
            <person name="Li B."/>
            <person name="Liu Y."/>
            <person name="Liu Y.-S."/>
            <person name="Lopez J."/>
            <person name="Lozado R.J."/>
            <person name="Lu J."/>
            <person name="Madu R.C."/>
            <person name="Maheshwari M."/>
            <person name="Maheshwari R."/>
            <person name="Malloy K."/>
            <person name="Martinez E."/>
            <person name="Mathew T."/>
            <person name="Mercado I.C."/>
            <person name="Mercado C."/>
            <person name="Meyer B."/>
            <person name="Montgomery K."/>
            <person name="Morgan M.B."/>
            <person name="Munidasa M."/>
            <person name="Nazareth L.V."/>
            <person name="Nelson J."/>
            <person name="Ng B.M."/>
            <person name="Nguyen N.B."/>
            <person name="Nguyen P.Q."/>
            <person name="Nguyen T."/>
            <person name="Obregon M."/>
            <person name="Okwuonu G.O."/>
            <person name="Onwere C.G."/>
            <person name="Orozco G."/>
            <person name="Parra A."/>
            <person name="Patel S."/>
            <person name="Patil S."/>
            <person name="Perez A."/>
            <person name="Perez Y."/>
            <person name="Pham C."/>
            <person name="Primus E.L."/>
            <person name="Pu L.-L."/>
            <person name="Puazo M."/>
            <person name="Qin X."/>
            <person name="Quiroz J.B."/>
            <person name="Reese J."/>
            <person name="Richards S."/>
            <person name="Rives C.M."/>
            <person name="Robberts R."/>
            <person name="Ruiz S.J."/>
            <person name="Ruiz M.J."/>
            <person name="Santibanez J."/>
            <person name="Schneider B.W."/>
            <person name="Sisson I."/>
            <person name="Smith M."/>
            <person name="Sodergren E."/>
            <person name="Song X.-Z."/>
            <person name="Song B.B."/>
            <person name="Summersgill H."/>
            <person name="Thelus R."/>
            <person name="Thornton R.D."/>
            <person name="Trejos Z.Y."/>
            <person name="Usmani K."/>
            <person name="Vattathil S."/>
            <person name="Villasana D."/>
            <person name="Walker D.L."/>
            <person name="Wang S."/>
            <person name="Wang K."/>
            <person name="White C.S."/>
            <person name="Williams A.C."/>
            <person name="Williamson J."/>
            <person name="Wilson K."/>
            <person name="Woghiren I.O."/>
            <person name="Woodworth J.R."/>
            <person name="Worley K.C."/>
            <person name="Wright R.A."/>
            <person name="Wu W."/>
            <person name="Young L."/>
            <person name="Zhang L."/>
            <person name="Zhang J."/>
            <person name="Zhu Y."/>
            <person name="Muzny D.M."/>
            <person name="Weinstock G."/>
            <person name="Gibbs R.A."/>
        </authorList>
    </citation>
    <scope>NUCLEOTIDE SEQUENCE [LARGE SCALE GENOMIC DNA]</scope>
    <source>
        <strain evidence="10">LSR1</strain>
    </source>
</reference>
<dbReference type="PANTHER" id="PTHR16172:SF30">
    <property type="entry name" value="SUGAR BABY, ISOFORM C"/>
    <property type="match status" value="1"/>
</dbReference>
<keyword evidence="4 7" id="KW-1133">Transmembrane helix</keyword>
<reference evidence="9" key="2">
    <citation type="submission" date="2022-06" db="UniProtKB">
        <authorList>
            <consortium name="EnsemblMetazoa"/>
        </authorList>
    </citation>
    <scope>IDENTIFICATION</scope>
</reference>
<dbReference type="SUPFAM" id="SSF103473">
    <property type="entry name" value="MFS general substrate transporter"/>
    <property type="match status" value="1"/>
</dbReference>
<feature type="domain" description="Major facilitator superfamily associated" evidence="8">
    <location>
        <begin position="11"/>
        <end position="553"/>
    </location>
</feature>
<evidence type="ECO:0000259" key="8">
    <source>
        <dbReference type="Pfam" id="PF12832"/>
    </source>
</evidence>
<comment type="subcellular location">
    <subcellularLocation>
        <location evidence="1">Membrane</location>
        <topology evidence="1">Multi-pass membrane protein</topology>
    </subcellularLocation>
</comment>
<dbReference type="GeneID" id="100160812"/>
<dbReference type="EnsemblMetazoa" id="XM_001947957.5">
    <property type="protein sequence ID" value="XP_001947992.2"/>
    <property type="gene ID" value="LOC100160812"/>
</dbReference>
<feature type="region of interest" description="Disordered" evidence="6">
    <location>
        <begin position="580"/>
        <end position="602"/>
    </location>
</feature>
<evidence type="ECO:0000313" key="9">
    <source>
        <dbReference type="EnsemblMetazoa" id="XP_001947992.2"/>
    </source>
</evidence>
<sequence>MFRTKVNTQLLPLKMCFFLLFASFGPTIGFLPTIARQLGYSITTYGATMMFMSVVSTILVPLSGVVVDKFRIKKPLFLVVIFGTGVVSICFLFVPKAPVDAAMTEIKCDAETTTMTVFNENSNNNNLQTTSNVTYYTVANHTSGDELITCKLKCQYTELCGAGHAIINNPKNQSDLSDLWTRTINENQNKYDHIDLTLKPRDVEQTEQIANSYVFQVMSVQINGTQILSPTCRCHLKTFCHIANCSNDKIMEVATVTTYRGNVLNLYQFWIFFALVATYWACITISSTLINPICLDALGDRSAEDFGKQKCWASIGWGGFSIFIGWLVDVFSFDKKDKNYSPVFYSSILVTALNFGVVNRIKVVETNKSEGRWKNMCGLFTKHYMISFCIWSIFNTLFHTIVTHFLFWYMEDLVSANDDHSQRAWLKTLQGLAQGIQCFSGEIPFFFWSGWIIRKMGYGNCMTLVLAAMAVRMYLYTVIWNPVWIIAIELLNGVSYALGYSVKMSYAKMLSPPDTLNTVIGFIGFFDCIGESIGSLLGGYLFDTYGGVWSFRFFSYMSVLMCFLSVVTNYFGLTKESITSKDNTESTNTDLKITNNNTDKKM</sequence>
<feature type="transmembrane region" description="Helical" evidence="7">
    <location>
        <begin position="429"/>
        <end position="451"/>
    </location>
</feature>
<protein>
    <recommendedName>
        <fullName evidence="8">Major facilitator superfamily associated domain-containing protein</fullName>
    </recommendedName>
</protein>
<dbReference type="Pfam" id="PF12832">
    <property type="entry name" value="MFS_1_like"/>
    <property type="match status" value="1"/>
</dbReference>
<evidence type="ECO:0000256" key="7">
    <source>
        <dbReference type="SAM" id="Phobius"/>
    </source>
</evidence>
<comment type="similarity">
    <text evidence="2">Belongs to the major facilitator superfamily. MFSD6 family.</text>
</comment>
<feature type="transmembrane region" description="Helical" evidence="7">
    <location>
        <begin position="482"/>
        <end position="499"/>
    </location>
</feature>
<keyword evidence="5 7" id="KW-0472">Membrane</keyword>
<feature type="transmembrane region" description="Helical" evidence="7">
    <location>
        <begin position="76"/>
        <end position="94"/>
    </location>
</feature>
<feature type="compositionally biased region" description="Polar residues" evidence="6">
    <location>
        <begin position="585"/>
        <end position="602"/>
    </location>
</feature>
<feature type="transmembrane region" description="Helical" evidence="7">
    <location>
        <begin position="311"/>
        <end position="331"/>
    </location>
</feature>
<feature type="transmembrane region" description="Helical" evidence="7">
    <location>
        <begin position="458"/>
        <end position="476"/>
    </location>
</feature>
<feature type="transmembrane region" description="Helical" evidence="7">
    <location>
        <begin position="384"/>
        <end position="409"/>
    </location>
</feature>
<evidence type="ECO:0000256" key="6">
    <source>
        <dbReference type="SAM" id="MobiDB-lite"/>
    </source>
</evidence>
<name>A0A8R1W0Z2_ACYPI</name>
<dbReference type="Proteomes" id="UP000007819">
    <property type="component" value="Chromosome A1"/>
</dbReference>
<organism evidence="9 10">
    <name type="scientific">Acyrthosiphon pisum</name>
    <name type="common">Pea aphid</name>
    <dbReference type="NCBI Taxonomy" id="7029"/>
    <lineage>
        <taxon>Eukaryota</taxon>
        <taxon>Metazoa</taxon>
        <taxon>Ecdysozoa</taxon>
        <taxon>Arthropoda</taxon>
        <taxon>Hexapoda</taxon>
        <taxon>Insecta</taxon>
        <taxon>Pterygota</taxon>
        <taxon>Neoptera</taxon>
        <taxon>Paraneoptera</taxon>
        <taxon>Hemiptera</taxon>
        <taxon>Sternorrhyncha</taxon>
        <taxon>Aphidomorpha</taxon>
        <taxon>Aphidoidea</taxon>
        <taxon>Aphididae</taxon>
        <taxon>Macrosiphini</taxon>
        <taxon>Acyrthosiphon</taxon>
    </lineage>
</organism>
<evidence type="ECO:0000256" key="4">
    <source>
        <dbReference type="ARBA" id="ARBA00022989"/>
    </source>
</evidence>
<dbReference type="PANTHER" id="PTHR16172">
    <property type="entry name" value="MAJOR FACILITATOR SUPERFAMILY DOMAIN-CONTAINING PROTEIN 6-LIKE"/>
    <property type="match status" value="1"/>
</dbReference>
<keyword evidence="3 7" id="KW-0812">Transmembrane</keyword>
<proteinExistence type="inferred from homology"/>
<evidence type="ECO:0000256" key="2">
    <source>
        <dbReference type="ARBA" id="ARBA00005241"/>
    </source>
</evidence>
<evidence type="ECO:0000313" key="10">
    <source>
        <dbReference type="Proteomes" id="UP000007819"/>
    </source>
</evidence>
<feature type="transmembrane region" description="Helical" evidence="7">
    <location>
        <begin position="519"/>
        <end position="541"/>
    </location>
</feature>
<dbReference type="InterPro" id="IPR051717">
    <property type="entry name" value="MFS_MFSD6"/>
</dbReference>
<evidence type="ECO:0000256" key="1">
    <source>
        <dbReference type="ARBA" id="ARBA00004141"/>
    </source>
</evidence>
<dbReference type="OrthoDB" id="515887at2759"/>
<dbReference type="KEGG" id="api:100160812"/>
<dbReference type="RefSeq" id="XP_001947992.2">
    <property type="nucleotide sequence ID" value="XM_001947957.5"/>
</dbReference>
<evidence type="ECO:0000256" key="5">
    <source>
        <dbReference type="ARBA" id="ARBA00023136"/>
    </source>
</evidence>
<dbReference type="AlphaFoldDB" id="A0A8R1W0Z2"/>
<dbReference type="InterPro" id="IPR036259">
    <property type="entry name" value="MFS_trans_sf"/>
</dbReference>
<feature type="transmembrane region" description="Helical" evidence="7">
    <location>
        <begin position="269"/>
        <end position="290"/>
    </location>
</feature>
<feature type="transmembrane region" description="Helical" evidence="7">
    <location>
        <begin position="553"/>
        <end position="573"/>
    </location>
</feature>
<dbReference type="InterPro" id="IPR024989">
    <property type="entry name" value="MFS_assoc_dom"/>
</dbReference>
<feature type="transmembrane region" description="Helical" evidence="7">
    <location>
        <begin position="343"/>
        <end position="363"/>
    </location>
</feature>